<dbReference type="InParanoid" id="A0A316V574"/>
<dbReference type="Pfam" id="PF07690">
    <property type="entry name" value="MFS_1"/>
    <property type="match status" value="1"/>
</dbReference>
<dbReference type="SUPFAM" id="SSF103473">
    <property type="entry name" value="MFS general substrate transporter"/>
    <property type="match status" value="1"/>
</dbReference>
<feature type="transmembrane region" description="Helical" evidence="7">
    <location>
        <begin position="304"/>
        <end position="324"/>
    </location>
</feature>
<evidence type="ECO:0000256" key="7">
    <source>
        <dbReference type="SAM" id="Phobius"/>
    </source>
</evidence>
<feature type="transmembrane region" description="Helical" evidence="7">
    <location>
        <begin position="215"/>
        <end position="234"/>
    </location>
</feature>
<proteinExistence type="predicted"/>
<organism evidence="9 10">
    <name type="scientific">Meira miltonrushii</name>
    <dbReference type="NCBI Taxonomy" id="1280837"/>
    <lineage>
        <taxon>Eukaryota</taxon>
        <taxon>Fungi</taxon>
        <taxon>Dikarya</taxon>
        <taxon>Basidiomycota</taxon>
        <taxon>Ustilaginomycotina</taxon>
        <taxon>Exobasidiomycetes</taxon>
        <taxon>Exobasidiales</taxon>
        <taxon>Brachybasidiaceae</taxon>
        <taxon>Meira</taxon>
    </lineage>
</organism>
<dbReference type="PANTHER" id="PTHR23508">
    <property type="entry name" value="CARBOXYLIC ACID TRANSPORTER PROTEIN HOMOLOG"/>
    <property type="match status" value="1"/>
</dbReference>
<keyword evidence="5 7" id="KW-0472">Membrane</keyword>
<feature type="transmembrane region" description="Helical" evidence="7">
    <location>
        <begin position="180"/>
        <end position="209"/>
    </location>
</feature>
<feature type="transmembrane region" description="Helical" evidence="7">
    <location>
        <begin position="109"/>
        <end position="131"/>
    </location>
</feature>
<evidence type="ECO:0000256" key="6">
    <source>
        <dbReference type="SAM" id="MobiDB-lite"/>
    </source>
</evidence>
<evidence type="ECO:0000256" key="2">
    <source>
        <dbReference type="ARBA" id="ARBA00022448"/>
    </source>
</evidence>
<name>A0A316V574_9BASI</name>
<dbReference type="Gene3D" id="1.20.1250.20">
    <property type="entry name" value="MFS general substrate transporter like domains"/>
    <property type="match status" value="1"/>
</dbReference>
<dbReference type="OrthoDB" id="2261376at2759"/>
<dbReference type="AlphaFoldDB" id="A0A316V574"/>
<dbReference type="STRING" id="1280837.A0A316V574"/>
<feature type="transmembrane region" description="Helical" evidence="7">
    <location>
        <begin position="255"/>
        <end position="276"/>
    </location>
</feature>
<evidence type="ECO:0000256" key="4">
    <source>
        <dbReference type="ARBA" id="ARBA00022989"/>
    </source>
</evidence>
<dbReference type="InterPro" id="IPR011701">
    <property type="entry name" value="MFS"/>
</dbReference>
<evidence type="ECO:0000313" key="9">
    <source>
        <dbReference type="EMBL" id="PWN31373.1"/>
    </source>
</evidence>
<feature type="transmembrane region" description="Helical" evidence="7">
    <location>
        <begin position="438"/>
        <end position="458"/>
    </location>
</feature>
<dbReference type="InterPro" id="IPR020846">
    <property type="entry name" value="MFS_dom"/>
</dbReference>
<feature type="region of interest" description="Disordered" evidence="6">
    <location>
        <begin position="1"/>
        <end position="30"/>
    </location>
</feature>
<dbReference type="GO" id="GO:0046943">
    <property type="term" value="F:carboxylic acid transmembrane transporter activity"/>
    <property type="evidence" value="ECO:0007669"/>
    <property type="project" value="TreeGrafter"/>
</dbReference>
<feature type="compositionally biased region" description="Polar residues" evidence="6">
    <location>
        <begin position="7"/>
        <end position="27"/>
    </location>
</feature>
<dbReference type="InterPro" id="IPR036259">
    <property type="entry name" value="MFS_trans_sf"/>
</dbReference>
<evidence type="ECO:0000313" key="10">
    <source>
        <dbReference type="Proteomes" id="UP000245771"/>
    </source>
</evidence>
<feature type="transmembrane region" description="Helical" evidence="7">
    <location>
        <begin position="336"/>
        <end position="356"/>
    </location>
</feature>
<dbReference type="GO" id="GO:0005886">
    <property type="term" value="C:plasma membrane"/>
    <property type="evidence" value="ECO:0007669"/>
    <property type="project" value="TreeGrafter"/>
</dbReference>
<keyword evidence="2" id="KW-0813">Transport</keyword>
<dbReference type="RefSeq" id="XP_025351675.1">
    <property type="nucleotide sequence ID" value="XM_025500200.1"/>
</dbReference>
<feature type="transmembrane region" description="Helical" evidence="7">
    <location>
        <begin position="362"/>
        <end position="386"/>
    </location>
</feature>
<feature type="transmembrane region" description="Helical" evidence="7">
    <location>
        <begin position="82"/>
        <end position="102"/>
    </location>
</feature>
<feature type="domain" description="Major facilitator superfamily (MFS) profile" evidence="8">
    <location>
        <begin position="39"/>
        <end position="462"/>
    </location>
</feature>
<dbReference type="PANTHER" id="PTHR23508:SF10">
    <property type="entry name" value="CARBOXYLIC ACID TRANSPORTER PROTEIN HOMOLOG"/>
    <property type="match status" value="1"/>
</dbReference>
<gene>
    <name evidence="9" type="ORF">FA14DRAFT_169348</name>
</gene>
<dbReference type="PROSITE" id="PS50850">
    <property type="entry name" value="MFS"/>
    <property type="match status" value="1"/>
</dbReference>
<keyword evidence="3 7" id="KW-0812">Transmembrane</keyword>
<evidence type="ECO:0000256" key="1">
    <source>
        <dbReference type="ARBA" id="ARBA00004141"/>
    </source>
</evidence>
<dbReference type="GeneID" id="37021981"/>
<reference evidence="9 10" key="1">
    <citation type="journal article" date="2018" name="Mol. Biol. Evol.">
        <title>Broad Genomic Sampling Reveals a Smut Pathogenic Ancestry of the Fungal Clade Ustilaginomycotina.</title>
        <authorList>
            <person name="Kijpornyongpan T."/>
            <person name="Mondo S.J."/>
            <person name="Barry K."/>
            <person name="Sandor L."/>
            <person name="Lee J."/>
            <person name="Lipzen A."/>
            <person name="Pangilinan J."/>
            <person name="LaButti K."/>
            <person name="Hainaut M."/>
            <person name="Henrissat B."/>
            <person name="Grigoriev I.V."/>
            <person name="Spatafora J.W."/>
            <person name="Aime M.C."/>
        </authorList>
    </citation>
    <scope>NUCLEOTIDE SEQUENCE [LARGE SCALE GENOMIC DNA]</scope>
    <source>
        <strain evidence="9 10">MCA 3882</strain>
    </source>
</reference>
<evidence type="ECO:0000259" key="8">
    <source>
        <dbReference type="PROSITE" id="PS50850"/>
    </source>
</evidence>
<comment type="subcellular location">
    <subcellularLocation>
        <location evidence="1">Membrane</location>
        <topology evidence="1">Multi-pass membrane protein</topology>
    </subcellularLocation>
</comment>
<dbReference type="EMBL" id="KZ819609">
    <property type="protein sequence ID" value="PWN31373.1"/>
    <property type="molecule type" value="Genomic_DNA"/>
</dbReference>
<dbReference type="FunFam" id="1.20.1250.20:FF:000140">
    <property type="entry name" value="Putative MFS phospholipid transporter"/>
    <property type="match status" value="1"/>
</dbReference>
<evidence type="ECO:0000256" key="5">
    <source>
        <dbReference type="ARBA" id="ARBA00023136"/>
    </source>
</evidence>
<keyword evidence="10" id="KW-1185">Reference proteome</keyword>
<dbReference type="FunCoup" id="A0A316V574">
    <property type="interactions" value="27"/>
</dbReference>
<keyword evidence="4 7" id="KW-1133">Transmembrane helix</keyword>
<feature type="transmembrane region" description="Helical" evidence="7">
    <location>
        <begin position="398"/>
        <end position="418"/>
    </location>
</feature>
<accession>A0A316V574</accession>
<sequence>MACNDLSPKSEQVGQSDQVIDAQSSDASPKKGGLGPVALIFACGAALFSDGYVNANSGPTGVILKQIEKYGTNPGFSYFKTLYSSMAFAGTVLGMLLFGVLSDRIGRKFGMIFASLWLSLWSVLIAGAYGAGGSVKGLFAALEAYRFIMGIAIGAEYPAGSVACSENTESKDVNGGRQQMYFIMATNTMIDLGFVAANLVALIMFQIFGKNHLEWVWRMTLGLGAIPPFVVFFFRTKMSETKAYKRGAIKRNVPWLLILRKYWVRLTAVCLAWFIYDYVSYPAGLYSSYFVDQIVPDDTDLTKVLGWSTLINAFYLPGTIIGAFVSDRLGPKNTMITGLICQCAIGFGLAGGFGSLKNNLPGIVVLYGIYVAFGEFGPGNNLGLLASKAVAPSAVRGTFYGIAAAVGKIGAFTGSYVYTQIQQDLAPQGESNNLYYSGPFYIGSGLAVVSALITYFFIPAVTKDGMQKIDREFEEYLAANGYDMSNMGLLQPNEEEETEIENADKTSD</sequence>
<evidence type="ECO:0000256" key="3">
    <source>
        <dbReference type="ARBA" id="ARBA00022692"/>
    </source>
</evidence>
<dbReference type="Proteomes" id="UP000245771">
    <property type="component" value="Unassembled WGS sequence"/>
</dbReference>
<protein>
    <submittedName>
        <fullName evidence="9">MFS general substrate transporter</fullName>
    </submittedName>
</protein>